<dbReference type="NCBIfam" id="NF008687">
    <property type="entry name" value="PRK11706.1"/>
    <property type="match status" value="1"/>
</dbReference>
<dbReference type="SUPFAM" id="SSF53383">
    <property type="entry name" value="PLP-dependent transferases"/>
    <property type="match status" value="1"/>
</dbReference>
<dbReference type="CDD" id="cd00616">
    <property type="entry name" value="AHBA_syn"/>
    <property type="match status" value="1"/>
</dbReference>
<keyword evidence="2 3" id="KW-0663">Pyridoxal phosphate</keyword>
<gene>
    <name evidence="4" type="ORF">NIES30_02600</name>
</gene>
<dbReference type="Pfam" id="PF01041">
    <property type="entry name" value="DegT_DnrJ_EryC1"/>
    <property type="match status" value="1"/>
</dbReference>
<dbReference type="GO" id="GO:0000271">
    <property type="term" value="P:polysaccharide biosynthetic process"/>
    <property type="evidence" value="ECO:0007669"/>
    <property type="project" value="TreeGrafter"/>
</dbReference>
<evidence type="ECO:0000256" key="1">
    <source>
        <dbReference type="PIRSR" id="PIRSR000390-1"/>
    </source>
</evidence>
<feature type="active site" description="Proton acceptor" evidence="1">
    <location>
        <position position="192"/>
    </location>
</feature>
<dbReference type="GO" id="GO:0030170">
    <property type="term" value="F:pyridoxal phosphate binding"/>
    <property type="evidence" value="ECO:0007669"/>
    <property type="project" value="TreeGrafter"/>
</dbReference>
<dbReference type="FunFam" id="3.40.640.10:FF:000037">
    <property type="entry name" value="dTDP-4-amino-4,6-dideoxygalactose transaminase"/>
    <property type="match status" value="1"/>
</dbReference>
<name>A0A1U7JBA4_9CYAN</name>
<evidence type="ECO:0000256" key="3">
    <source>
        <dbReference type="RuleBase" id="RU004508"/>
    </source>
</evidence>
<sequence>MISIPQDQAIKNIPFSKLSTSGEELFHIKEAIDSGQIIGDGHYTKLCQIWLKEYLGAEKVLLTHSCTAALEMAFILADIQPGDEVIMPSYTFVSTANAVVLRGGVPVFVDIRPDTLNLDEAKLKAAITDRTKAIAPVHYAGLSCEMPTILELAHQHGLQVIEDAAQGICSKYDGKPVGSFGNTAAFSFHGTKNIVSGEGGALAVNDPSLVDRAEIIWEKGTNRSQFFRGDVDKYTWVDIGSSYLPSDILAAFLWSQLQHADTITQHRLDIWNRYHHAFERLETDQKVQRPLIPQSCQHNAHIYYLLVNSLETRSKILANLKRHGVQATFHYVPLHSAPAGRKYGRQSGELIVTEDICDRIVRLPLFADLTFEEADFIISIVQQSLI</sequence>
<dbReference type="InterPro" id="IPR015421">
    <property type="entry name" value="PyrdxlP-dep_Trfase_major"/>
</dbReference>
<reference evidence="4 5" key="1">
    <citation type="submission" date="2016-11" db="EMBL/GenBank/DDBJ databases">
        <title>Draft Genome Sequences of Nine Cyanobacterial Strains from Diverse Habitats.</title>
        <authorList>
            <person name="Zhu T."/>
            <person name="Hou S."/>
            <person name="Lu X."/>
            <person name="Hess W.R."/>
        </authorList>
    </citation>
    <scope>NUCLEOTIDE SEQUENCE [LARGE SCALE GENOMIC DNA]</scope>
    <source>
        <strain evidence="4 5">NIES-30</strain>
    </source>
</reference>
<dbReference type="PIRSF" id="PIRSF000390">
    <property type="entry name" value="PLP_StrS"/>
    <property type="match status" value="1"/>
</dbReference>
<organism evidence="4 5">
    <name type="scientific">Phormidium tenue NIES-30</name>
    <dbReference type="NCBI Taxonomy" id="549789"/>
    <lineage>
        <taxon>Bacteria</taxon>
        <taxon>Bacillati</taxon>
        <taxon>Cyanobacteriota</taxon>
        <taxon>Cyanophyceae</taxon>
        <taxon>Oscillatoriophycideae</taxon>
        <taxon>Oscillatoriales</taxon>
        <taxon>Oscillatoriaceae</taxon>
        <taxon>Phormidium</taxon>
    </lineage>
</organism>
<evidence type="ECO:0000313" key="5">
    <source>
        <dbReference type="Proteomes" id="UP000185557"/>
    </source>
</evidence>
<dbReference type="PANTHER" id="PTHR30244:SF34">
    <property type="entry name" value="DTDP-4-AMINO-4,6-DIDEOXYGALACTOSE TRANSAMINASE"/>
    <property type="match status" value="1"/>
</dbReference>
<comment type="caution">
    <text evidence="4">The sequence shown here is derived from an EMBL/GenBank/DDBJ whole genome shotgun (WGS) entry which is preliminary data.</text>
</comment>
<dbReference type="STRING" id="549789.NIES30_02600"/>
<dbReference type="InterPro" id="IPR000653">
    <property type="entry name" value="DegT/StrS_aminotransferase"/>
</dbReference>
<protein>
    <submittedName>
        <fullName evidence="4">dTDP-4-amino-4,6-dideoxygalactose transaminase</fullName>
    </submittedName>
</protein>
<dbReference type="RefSeq" id="WP_073606793.1">
    <property type="nucleotide sequence ID" value="NZ_MRCG01000001.1"/>
</dbReference>
<dbReference type="InterPro" id="IPR015422">
    <property type="entry name" value="PyrdxlP-dep_Trfase_small"/>
</dbReference>
<evidence type="ECO:0000313" key="4">
    <source>
        <dbReference type="EMBL" id="OKH50980.1"/>
    </source>
</evidence>
<dbReference type="InterPro" id="IPR012749">
    <property type="entry name" value="WecE-like"/>
</dbReference>
<feature type="modified residue" description="N6-(pyridoxal phosphate)lysine" evidence="2">
    <location>
        <position position="192"/>
    </location>
</feature>
<dbReference type="Proteomes" id="UP000185557">
    <property type="component" value="Unassembled WGS sequence"/>
</dbReference>
<dbReference type="InterPro" id="IPR015424">
    <property type="entry name" value="PyrdxlP-dep_Trfase"/>
</dbReference>
<dbReference type="NCBIfam" id="TIGR02379">
    <property type="entry name" value="ECA_wecE"/>
    <property type="match status" value="1"/>
</dbReference>
<dbReference type="Gene3D" id="3.40.640.10">
    <property type="entry name" value="Type I PLP-dependent aspartate aminotransferase-like (Major domain)"/>
    <property type="match status" value="1"/>
</dbReference>
<dbReference type="AlphaFoldDB" id="A0A1U7JBA4"/>
<proteinExistence type="inferred from homology"/>
<comment type="similarity">
    <text evidence="3">Belongs to the DegT/DnrJ/EryC1 family.</text>
</comment>
<dbReference type="GO" id="GO:0019180">
    <property type="term" value="F:dTDP-4-amino-4,6-dideoxygalactose transaminase activity"/>
    <property type="evidence" value="ECO:0007669"/>
    <property type="project" value="TreeGrafter"/>
</dbReference>
<keyword evidence="5" id="KW-1185">Reference proteome</keyword>
<dbReference type="EMBL" id="MRCG01000001">
    <property type="protein sequence ID" value="OKH50980.1"/>
    <property type="molecule type" value="Genomic_DNA"/>
</dbReference>
<dbReference type="OrthoDB" id="9810913at2"/>
<dbReference type="Gene3D" id="3.90.1150.10">
    <property type="entry name" value="Aspartate Aminotransferase, domain 1"/>
    <property type="match status" value="1"/>
</dbReference>
<accession>A0A1U7JBA4</accession>
<dbReference type="PANTHER" id="PTHR30244">
    <property type="entry name" value="TRANSAMINASE"/>
    <property type="match status" value="1"/>
</dbReference>
<evidence type="ECO:0000256" key="2">
    <source>
        <dbReference type="PIRSR" id="PIRSR000390-2"/>
    </source>
</evidence>